<reference evidence="1 2" key="1">
    <citation type="journal article" date="2011" name="J. Bacteriol.">
        <title>Comparative genomics of 28 Salmonella enterica isolates: evidence for CRISPR-mediated adaptive sublineage evolution.</title>
        <authorList>
            <person name="Fricke W.F."/>
            <person name="Mammel M.K."/>
            <person name="McDermott P.F."/>
            <person name="Tartera C."/>
            <person name="White D.G."/>
            <person name="Leclerc J.E."/>
            <person name="Ravel J."/>
            <person name="Cebula T.A."/>
        </authorList>
    </citation>
    <scope>NUCLEOTIDE SEQUENCE [LARGE SCALE GENOMIC DNA]</scope>
    <source>
        <strain evidence="1 2">SL254</strain>
    </source>
</reference>
<dbReference type="KEGG" id="see:SNSL254_A3418"/>
<accession>A0A0H3BLL0</accession>
<gene>
    <name evidence="1" type="ordered locus">SNSL254_A3418</name>
</gene>
<evidence type="ECO:0000313" key="2">
    <source>
        <dbReference type="Proteomes" id="UP000008824"/>
    </source>
</evidence>
<organism evidence="1 2">
    <name type="scientific">Salmonella newport (strain SL254)</name>
    <dbReference type="NCBI Taxonomy" id="423368"/>
    <lineage>
        <taxon>Bacteria</taxon>
        <taxon>Pseudomonadati</taxon>
        <taxon>Pseudomonadota</taxon>
        <taxon>Gammaproteobacteria</taxon>
        <taxon>Enterobacterales</taxon>
        <taxon>Enterobacteriaceae</taxon>
        <taxon>Salmonella</taxon>
    </lineage>
</organism>
<proteinExistence type="predicted"/>
<dbReference type="Proteomes" id="UP000008824">
    <property type="component" value="Chromosome"/>
</dbReference>
<dbReference type="AlphaFoldDB" id="A0A0H3BLL0"/>
<sequence>MHISANVLPISPECWRKSLKMRTIQRSGFDEKMARYES</sequence>
<dbReference type="HOGENOM" id="CLU_3332746_0_0_6"/>
<name>A0A0H3BLL0_SALNS</name>
<dbReference type="EMBL" id="CP001113">
    <property type="protein sequence ID" value="ACF61805.1"/>
    <property type="molecule type" value="Genomic_DNA"/>
</dbReference>
<protein>
    <submittedName>
        <fullName evidence="1">Uncharacterized protein</fullName>
    </submittedName>
</protein>
<evidence type="ECO:0000313" key="1">
    <source>
        <dbReference type="EMBL" id="ACF61805.1"/>
    </source>
</evidence>